<dbReference type="GO" id="GO:0003677">
    <property type="term" value="F:DNA binding"/>
    <property type="evidence" value="ECO:0007669"/>
    <property type="project" value="UniProtKB-KW"/>
</dbReference>
<comment type="caution">
    <text evidence="3">The sequence shown here is derived from an EMBL/GenBank/DDBJ whole genome shotgun (WGS) entry which is preliminary data.</text>
</comment>
<dbReference type="AlphaFoldDB" id="A0A947GED6"/>
<evidence type="ECO:0000313" key="3">
    <source>
        <dbReference type="EMBL" id="MBT9291812.1"/>
    </source>
</evidence>
<dbReference type="PANTHER" id="PTHR30408">
    <property type="entry name" value="TYPE-1 RESTRICTION ENZYME ECOKI SPECIFICITY PROTEIN"/>
    <property type="match status" value="1"/>
</dbReference>
<sequence length="396" mass="44543">MIEGWKQKPVEEICERVSVGIVIKPSQYYVDEGQGVRAFRSANVAENRIVDENWVYLSPEGHAANAKSCLRTGDVLVVRSGAPGTACVVTPEFQGSNCIDVVFARPNPKAVLPEYLAEYTNSAVGKQHVLGNKGGLALQHFNVGAYKEMLVLLPPLPEQRKIVEILRTWDEAIEKLEALRAANEGRYKALARRFFDPCHPTFHGRPNTWREFELGDVFRERNQSGEEHDRLLSITMNGGVIDRDDVGRKDTSTDDKSKYKLILPGDIGYNTMRMWQGVSGLSTLRGIISPAYTVVTPIHARILGRYAAHLFKSRRMVFDFERYSQGLTSDTWNLKFPAFSKIRVFLPPIDDQEKQADLLDALTAEGVVIGKQLEALTRQKRGLMQKLLTGEWRVSP</sequence>
<dbReference type="SUPFAM" id="SSF116734">
    <property type="entry name" value="DNA methylase specificity domain"/>
    <property type="match status" value="2"/>
</dbReference>
<evidence type="ECO:0000256" key="1">
    <source>
        <dbReference type="ARBA" id="ARBA00022747"/>
    </source>
</evidence>
<evidence type="ECO:0000256" key="2">
    <source>
        <dbReference type="ARBA" id="ARBA00023125"/>
    </source>
</evidence>
<keyword evidence="3" id="KW-0540">Nuclease</keyword>
<keyword evidence="4" id="KW-1185">Reference proteome</keyword>
<keyword evidence="3" id="KW-0378">Hydrolase</keyword>
<organism evidence="3 4">
    <name type="scientific">Prosthecodimorpha staleyi</name>
    <dbReference type="NCBI Taxonomy" id="2840188"/>
    <lineage>
        <taxon>Bacteria</taxon>
        <taxon>Pseudomonadati</taxon>
        <taxon>Pseudomonadota</taxon>
        <taxon>Alphaproteobacteria</taxon>
        <taxon>Hyphomicrobiales</taxon>
        <taxon>Ancalomicrobiaceae</taxon>
        <taxon>Prosthecodimorpha</taxon>
    </lineage>
</organism>
<dbReference type="Proteomes" id="UP000766595">
    <property type="component" value="Unassembled WGS sequence"/>
</dbReference>
<keyword evidence="1" id="KW-0680">Restriction system</keyword>
<dbReference type="Gene3D" id="3.90.220.20">
    <property type="entry name" value="DNA methylase specificity domains"/>
    <property type="match status" value="2"/>
</dbReference>
<dbReference type="InterPro" id="IPR044946">
    <property type="entry name" value="Restrct_endonuc_typeI_TRD_sf"/>
</dbReference>
<reference evidence="3 4" key="1">
    <citation type="submission" date="2021-06" db="EMBL/GenBank/DDBJ databases">
        <authorList>
            <person name="Grouzdev D.S."/>
            <person name="Koziaeva V."/>
        </authorList>
    </citation>
    <scope>NUCLEOTIDE SEQUENCE [LARGE SCALE GENOMIC DNA]</scope>
    <source>
        <strain evidence="3 4">22</strain>
    </source>
</reference>
<dbReference type="EMBL" id="JAHHZF010000010">
    <property type="protein sequence ID" value="MBT9291812.1"/>
    <property type="molecule type" value="Genomic_DNA"/>
</dbReference>
<name>A0A947GED6_9HYPH</name>
<dbReference type="GO" id="GO:0009307">
    <property type="term" value="P:DNA restriction-modification system"/>
    <property type="evidence" value="ECO:0007669"/>
    <property type="project" value="UniProtKB-KW"/>
</dbReference>
<accession>A0A947GED6</accession>
<protein>
    <submittedName>
        <fullName evidence="3">Restriction endonuclease subunit S</fullName>
    </submittedName>
</protein>
<dbReference type="InterPro" id="IPR052021">
    <property type="entry name" value="Type-I_RS_S_subunit"/>
</dbReference>
<keyword evidence="2" id="KW-0238">DNA-binding</keyword>
<evidence type="ECO:0000313" key="4">
    <source>
        <dbReference type="Proteomes" id="UP000766595"/>
    </source>
</evidence>
<dbReference type="RefSeq" id="WP_261970340.1">
    <property type="nucleotide sequence ID" value="NZ_JAHHZF010000010.1"/>
</dbReference>
<dbReference type="PANTHER" id="PTHR30408:SF12">
    <property type="entry name" value="TYPE I RESTRICTION ENZYME MJAVIII SPECIFICITY SUBUNIT"/>
    <property type="match status" value="1"/>
</dbReference>
<dbReference type="GO" id="GO:0004519">
    <property type="term" value="F:endonuclease activity"/>
    <property type="evidence" value="ECO:0007669"/>
    <property type="project" value="UniProtKB-KW"/>
</dbReference>
<gene>
    <name evidence="3" type="ORF">KL771_20265</name>
</gene>
<proteinExistence type="predicted"/>
<keyword evidence="3" id="KW-0255">Endonuclease</keyword>